<name>A0A316FCX9_9ACTN</name>
<dbReference type="RefSeq" id="WP_239169899.1">
    <property type="nucleotide sequence ID" value="NZ_BONA01000029.1"/>
</dbReference>
<dbReference type="EMBL" id="QGGR01000012">
    <property type="protein sequence ID" value="PWK44337.1"/>
    <property type="molecule type" value="Genomic_DNA"/>
</dbReference>
<sequence length="149" mass="15934">MIWLLVIAVAVIVVVIRRAVGEPLDMRDLWVPPVVLTGIGIWILIRTEGLGPRDRAWLAGGSLLGIALGYLRGRFVAVFERSGRLWQRYEGRTFAAVAASLVVMLAFGAAATRCGMSPSARPVQLAIGLSFLGEAVAVTRRAAAAPALR</sequence>
<proteinExistence type="predicted"/>
<evidence type="ECO:0008006" key="4">
    <source>
        <dbReference type="Google" id="ProtNLM"/>
    </source>
</evidence>
<dbReference type="Proteomes" id="UP000245697">
    <property type="component" value="Unassembled WGS sequence"/>
</dbReference>
<keyword evidence="1" id="KW-0472">Membrane</keyword>
<organism evidence="2 3">
    <name type="scientific">Actinoplanes xinjiangensis</name>
    <dbReference type="NCBI Taxonomy" id="512350"/>
    <lineage>
        <taxon>Bacteria</taxon>
        <taxon>Bacillati</taxon>
        <taxon>Actinomycetota</taxon>
        <taxon>Actinomycetes</taxon>
        <taxon>Micromonosporales</taxon>
        <taxon>Micromonosporaceae</taxon>
        <taxon>Actinoplanes</taxon>
    </lineage>
</organism>
<gene>
    <name evidence="2" type="ORF">BC793_112212</name>
</gene>
<keyword evidence="1" id="KW-0812">Transmembrane</keyword>
<feature type="transmembrane region" description="Helical" evidence="1">
    <location>
        <begin position="57"/>
        <end position="73"/>
    </location>
</feature>
<reference evidence="2 3" key="1">
    <citation type="submission" date="2018-05" db="EMBL/GenBank/DDBJ databases">
        <title>Genomic Encyclopedia of Archaeal and Bacterial Type Strains, Phase II (KMG-II): from individual species to whole genera.</title>
        <authorList>
            <person name="Goeker M."/>
        </authorList>
    </citation>
    <scope>NUCLEOTIDE SEQUENCE [LARGE SCALE GENOMIC DNA]</scope>
    <source>
        <strain evidence="2 3">DSM 45184</strain>
    </source>
</reference>
<dbReference type="AlphaFoldDB" id="A0A316FCX9"/>
<comment type="caution">
    <text evidence="2">The sequence shown here is derived from an EMBL/GenBank/DDBJ whole genome shotgun (WGS) entry which is preliminary data.</text>
</comment>
<evidence type="ECO:0000256" key="1">
    <source>
        <dbReference type="SAM" id="Phobius"/>
    </source>
</evidence>
<protein>
    <recommendedName>
        <fullName evidence="4">DUF1453 domain-containing protein</fullName>
    </recommendedName>
</protein>
<accession>A0A316FCX9</accession>
<keyword evidence="1" id="KW-1133">Transmembrane helix</keyword>
<feature type="transmembrane region" description="Helical" evidence="1">
    <location>
        <begin position="93"/>
        <end position="111"/>
    </location>
</feature>
<evidence type="ECO:0000313" key="3">
    <source>
        <dbReference type="Proteomes" id="UP000245697"/>
    </source>
</evidence>
<evidence type="ECO:0000313" key="2">
    <source>
        <dbReference type="EMBL" id="PWK44337.1"/>
    </source>
</evidence>
<feature type="transmembrane region" description="Helical" evidence="1">
    <location>
        <begin position="29"/>
        <end position="45"/>
    </location>
</feature>
<keyword evidence="3" id="KW-1185">Reference proteome</keyword>